<evidence type="ECO:0000313" key="2">
    <source>
        <dbReference type="EMBL" id="SMQ50623.1"/>
    </source>
</evidence>
<dbReference type="AlphaFoldDB" id="A0A1X7RT46"/>
<dbReference type="EMBL" id="LT853696">
    <property type="protein sequence ID" value="SMQ50623.1"/>
    <property type="molecule type" value="Genomic_DNA"/>
</dbReference>
<name>A0A1X7RT46_ZYMT9</name>
<keyword evidence="3" id="KW-1185">Reference proteome</keyword>
<evidence type="ECO:0000256" key="1">
    <source>
        <dbReference type="SAM" id="MobiDB-lite"/>
    </source>
</evidence>
<feature type="region of interest" description="Disordered" evidence="1">
    <location>
        <begin position="219"/>
        <end position="303"/>
    </location>
</feature>
<accession>A0A1X7RT46</accession>
<evidence type="ECO:0000313" key="3">
    <source>
        <dbReference type="Proteomes" id="UP000215127"/>
    </source>
</evidence>
<dbReference type="Proteomes" id="UP000215127">
    <property type="component" value="Chromosome 5"/>
</dbReference>
<gene>
    <name evidence="2" type="ORF">ZT3D7_G5776</name>
</gene>
<reference evidence="2 3" key="1">
    <citation type="submission" date="2016-06" db="EMBL/GenBank/DDBJ databases">
        <authorList>
            <person name="Kjaerup R.B."/>
            <person name="Dalgaard T.S."/>
            <person name="Juul-Madsen H.R."/>
        </authorList>
    </citation>
    <scope>NUCLEOTIDE SEQUENCE [LARGE SCALE GENOMIC DNA]</scope>
</reference>
<dbReference type="STRING" id="1276538.A0A1X7RT46"/>
<organism evidence="2 3">
    <name type="scientific">Zymoseptoria tritici (strain ST99CH_3D7)</name>
    <dbReference type="NCBI Taxonomy" id="1276538"/>
    <lineage>
        <taxon>Eukaryota</taxon>
        <taxon>Fungi</taxon>
        <taxon>Dikarya</taxon>
        <taxon>Ascomycota</taxon>
        <taxon>Pezizomycotina</taxon>
        <taxon>Dothideomycetes</taxon>
        <taxon>Dothideomycetidae</taxon>
        <taxon>Mycosphaerellales</taxon>
        <taxon>Mycosphaerellaceae</taxon>
        <taxon>Zymoseptoria</taxon>
    </lineage>
</organism>
<protein>
    <submittedName>
        <fullName evidence="2">Uncharacterized protein</fullName>
    </submittedName>
</protein>
<proteinExistence type="predicted"/>
<sequence>MGGAISFESNNVAGAVSLGPPFSDGMPVETQPATFLTSYGFDPGNTNFFGILATVSVVENPGFIGALPASVTPLVTFPIGEPTTTIDDDGSTTTATPTSVVTCTEFNDGLLPSSGEGAATDQLTCQIPNTAIAPGIVTLGFLGPSQDFGDYYTPQYVFSVASSTLVTSIETSTSTSFVAASIVASTTVTDTSYLATVRETPTTTLTGALSTSYVSCSTSTSPSSSASGTASITTDTASTSSSTASTTIGTASTTTDTTSATTGTAATSTGTTSVTTSTASTNTNTASTNTEATSTTTRTASTTTAGAFEATQAVFILEAYGVPRIPDGSDGAIQTGDTFRFAASNTGTLLALLENGHVVDSSGRAASVPTSRGLRKRQESTNGSRIFFAAADDDSFEACDCDISSNDQLSCTCDSLSGLIIGTSGDLLGVLAIGRLDGFKECAPVAVVDPQSSTSGSVPTYPAGGSIPDCPTGGSIPAYANGGSIPAYAADGSTSTYAADGSVPTYAADGSISTYGKDAAGNFKPTPTTLVTKVVKTVTVVDCDSEGEPTPALHRRQTTTLDAGFSGPDFTFSEGNNVATVTRTETSMTTVSTLIVSGTASTVTEVVTSGIDTTTVTSAETTTTLSTTATQDDRTVSTVTGCAPTVTVR</sequence>